<dbReference type="AlphaFoldDB" id="A0A317YC82"/>
<keyword evidence="1" id="KW-0732">Signal</keyword>
<evidence type="ECO:0000313" key="3">
    <source>
        <dbReference type="EMBL" id="PWZ55451.1"/>
    </source>
</evidence>
<evidence type="ECO:0000259" key="2">
    <source>
        <dbReference type="Pfam" id="PF11838"/>
    </source>
</evidence>
<gene>
    <name evidence="3" type="ORF">Zm00014a_017184</name>
</gene>
<comment type="caution">
    <text evidence="3">The sequence shown here is derived from an EMBL/GenBank/DDBJ whole genome shotgun (WGS) entry which is preliminary data.</text>
</comment>
<dbReference type="ExpressionAtlas" id="A0A317YC82">
    <property type="expression patterns" value="baseline and differential"/>
</dbReference>
<protein>
    <recommendedName>
        <fullName evidence="2">ERAP1-like C-terminal domain-containing protein</fullName>
    </recommendedName>
</protein>
<accession>A0A317YC82</accession>
<proteinExistence type="predicted"/>
<dbReference type="InterPro" id="IPR024571">
    <property type="entry name" value="ERAP1-like_C_dom"/>
</dbReference>
<evidence type="ECO:0000256" key="1">
    <source>
        <dbReference type="SAM" id="SignalP"/>
    </source>
</evidence>
<dbReference type="Gene3D" id="1.25.50.20">
    <property type="match status" value="1"/>
</dbReference>
<reference evidence="3" key="1">
    <citation type="journal article" date="2018" name="Nat. Genet.">
        <title>Extensive intraspecific gene order and gene structural variations between Mo17 and other maize genomes.</title>
        <authorList>
            <person name="Sun S."/>
            <person name="Zhou Y."/>
            <person name="Chen J."/>
            <person name="Shi J."/>
            <person name="Zhao H."/>
            <person name="Zhao H."/>
            <person name="Song W."/>
            <person name="Zhang M."/>
            <person name="Cui Y."/>
            <person name="Dong X."/>
            <person name="Liu H."/>
            <person name="Ma X."/>
            <person name="Jiao Y."/>
            <person name="Wang B."/>
            <person name="Wei X."/>
            <person name="Stein J.C."/>
            <person name="Glaubitz J.C."/>
            <person name="Lu F."/>
            <person name="Yu G."/>
            <person name="Liang C."/>
            <person name="Fengler K."/>
            <person name="Li B."/>
            <person name="Rafalski A."/>
            <person name="Schnable P.S."/>
            <person name="Ware D.H."/>
            <person name="Buckler E.S."/>
            <person name="Lai J."/>
        </authorList>
    </citation>
    <scope>NUCLEOTIDE SEQUENCE [LARGE SCALE GENOMIC DNA]</scope>
    <source>
        <tissue evidence="3">Seedling</tissue>
    </source>
</reference>
<organism evidence="3">
    <name type="scientific">Zea mays</name>
    <name type="common">Maize</name>
    <dbReference type="NCBI Taxonomy" id="4577"/>
    <lineage>
        <taxon>Eukaryota</taxon>
        <taxon>Viridiplantae</taxon>
        <taxon>Streptophyta</taxon>
        <taxon>Embryophyta</taxon>
        <taxon>Tracheophyta</taxon>
        <taxon>Spermatophyta</taxon>
        <taxon>Magnoliopsida</taxon>
        <taxon>Liliopsida</taxon>
        <taxon>Poales</taxon>
        <taxon>Poaceae</taxon>
        <taxon>PACMAD clade</taxon>
        <taxon>Panicoideae</taxon>
        <taxon>Andropogonodae</taxon>
        <taxon>Andropogoneae</taxon>
        <taxon>Tripsacinae</taxon>
        <taxon>Zea</taxon>
    </lineage>
</organism>
<feature type="signal peptide" evidence="1">
    <location>
        <begin position="1"/>
        <end position="22"/>
    </location>
</feature>
<dbReference type="Pfam" id="PF11838">
    <property type="entry name" value="ERAP1_C"/>
    <property type="match status" value="1"/>
</dbReference>
<dbReference type="EMBL" id="NCVQ01000001">
    <property type="protein sequence ID" value="PWZ55451.1"/>
    <property type="molecule type" value="Genomic_DNA"/>
</dbReference>
<feature type="chain" id="PRO_5016301847" description="ERAP1-like C-terminal domain-containing protein" evidence="1">
    <location>
        <begin position="23"/>
        <end position="142"/>
    </location>
</feature>
<sequence length="142" mass="16283">MDPILPLKLLKLMVMTIGMCSSDDSIQDPLRHVEVRNQDSFYILGGISLEGREIAWTWLKENWDHVLKTWKSSSLISDFIESIVPRKAVEVTEFFAGQVKPSFERALKQSLERVRISARWIESIRSEPKLGQTVQELLQAVA</sequence>
<name>A0A317YC82_MAIZE</name>
<dbReference type="Proteomes" id="UP000251960">
    <property type="component" value="Chromosome 1"/>
</dbReference>
<feature type="domain" description="ERAP1-like C-terminal" evidence="2">
    <location>
        <begin position="34"/>
        <end position="115"/>
    </location>
</feature>